<sequence length="903" mass="101984">MPQDGLRSVMYRSFVTCDDPKGVVECGTVRKSKSGSHKRDMESRRVQNLNAARADKEESKEIISRGNIKEVHNQVSSYQLLEVSKGAEKLNKVIDTWSTGKIIDGQSKNIAKDLLIGALDLNESLIMLSKIQQASRYMAKLKKKQEKSEGDGMYAAGNGRTNTVRFGDQYSQMYEVGNGRTNSGRFRDQYSQVGFQKPRLSVDGSVRNYVDELRDVIRDSLARQNLLTVTNTEKKVYPDRKKLDFPSDIPSTSSGQSPSIVNSNSLASTASSLSSNASERKNKGSKLIAKLMGLEEFPTKSPKANPRNHLGNEKVPTQSRPIFDIDMPKARHPPHLVQNREGERRTLQEILETIQFKGLLRSHSGKEIDSQFFHSDDFYTNKRMARDIPPIVIMKPIANPHIESEEAFNEKRVREKKVMEMLQKLILKEEVPGESAAKSDTFDYIKLPLKFEAQEKTVTWPTQVDVEIIGKEVKREANFDHIKLPVKDEAKIPIKSSPPGGTQESKGVQVKQEERKIKIKDKANSDKKKASSPINPKPQRRERVEKKAENIQKVSPNKKKPLEKENAKLKTVLKPQDQAKATSTKPKKADNISSSIRSGSPQKQNSASNYPLRRRQSVSSNSRDQKNKERPVKEISAENLATEHIGHKECDKEIKVRDDPLVCRTNNMLSVDQLIVETKVNDSKSLSKVDCRDEQKSVYEVKLQITPDQGDAESVKENDRVDHFSIQKKKYSTIDDTKALLLGNQSFLSHAEELFDLNFGEPAVLQISGENDFERANTRMLTDCANELADRKSYLVSSTHHPLLLTRLKNSRISISLDQLVEEVSDGIENLNVYSKFDNSNLLIDSLNLMLRRDLNSKGIVSGIWDMGWRFAFSAKDVEWAVGEVEKLVIGEMVDEALTDFIF</sequence>
<accession>A0AAN8ZKM1</accession>
<dbReference type="Proteomes" id="UP001370490">
    <property type="component" value="Unassembled WGS sequence"/>
</dbReference>
<feature type="compositionally biased region" description="Basic and acidic residues" evidence="1">
    <location>
        <begin position="539"/>
        <end position="550"/>
    </location>
</feature>
<protein>
    <recommendedName>
        <fullName evidence="4">DUF4378 domain-containing protein</fullName>
    </recommendedName>
</protein>
<dbReference type="PANTHER" id="PTHR34282:SF2">
    <property type="entry name" value="DUF3741 DOMAIN-CONTAINING PROTEIN"/>
    <property type="match status" value="1"/>
</dbReference>
<feature type="compositionally biased region" description="Basic and acidic residues" evidence="1">
    <location>
        <begin position="623"/>
        <end position="636"/>
    </location>
</feature>
<feature type="compositionally biased region" description="Polar residues" evidence="1">
    <location>
        <begin position="249"/>
        <end position="261"/>
    </location>
</feature>
<gene>
    <name evidence="2" type="ORF">RJ641_026071</name>
</gene>
<comment type="caution">
    <text evidence="2">The sequence shown here is derived from an EMBL/GenBank/DDBJ whole genome shotgun (WGS) entry which is preliminary data.</text>
</comment>
<evidence type="ECO:0000313" key="2">
    <source>
        <dbReference type="EMBL" id="KAK6944969.1"/>
    </source>
</evidence>
<reference evidence="2 3" key="1">
    <citation type="submission" date="2023-12" db="EMBL/GenBank/DDBJ databases">
        <title>A high-quality genome assembly for Dillenia turbinata (Dilleniales).</title>
        <authorList>
            <person name="Chanderbali A."/>
        </authorList>
    </citation>
    <scope>NUCLEOTIDE SEQUENCE [LARGE SCALE GENOMIC DNA]</scope>
    <source>
        <strain evidence="2">LSX21</strain>
        <tissue evidence="2">Leaf</tissue>
    </source>
</reference>
<dbReference type="EMBL" id="JBAMMX010000003">
    <property type="protein sequence ID" value="KAK6944969.1"/>
    <property type="molecule type" value="Genomic_DNA"/>
</dbReference>
<keyword evidence="3" id="KW-1185">Reference proteome</keyword>
<evidence type="ECO:0000256" key="1">
    <source>
        <dbReference type="SAM" id="MobiDB-lite"/>
    </source>
</evidence>
<evidence type="ECO:0000313" key="3">
    <source>
        <dbReference type="Proteomes" id="UP001370490"/>
    </source>
</evidence>
<proteinExistence type="predicted"/>
<dbReference type="AlphaFoldDB" id="A0AAN8ZKM1"/>
<feature type="region of interest" description="Disordered" evidence="1">
    <location>
        <begin position="490"/>
        <end position="640"/>
    </location>
</feature>
<dbReference type="PANTHER" id="PTHR34282">
    <property type="entry name" value="OS01G0228800 PROTEIN-RELATED"/>
    <property type="match status" value="1"/>
</dbReference>
<organism evidence="2 3">
    <name type="scientific">Dillenia turbinata</name>
    <dbReference type="NCBI Taxonomy" id="194707"/>
    <lineage>
        <taxon>Eukaryota</taxon>
        <taxon>Viridiplantae</taxon>
        <taxon>Streptophyta</taxon>
        <taxon>Embryophyta</taxon>
        <taxon>Tracheophyta</taxon>
        <taxon>Spermatophyta</taxon>
        <taxon>Magnoliopsida</taxon>
        <taxon>eudicotyledons</taxon>
        <taxon>Gunneridae</taxon>
        <taxon>Pentapetalae</taxon>
        <taxon>Dilleniales</taxon>
        <taxon>Dilleniaceae</taxon>
        <taxon>Dillenia</taxon>
    </lineage>
</organism>
<name>A0AAN8ZKM1_9MAGN</name>
<feature type="compositionally biased region" description="Basic and acidic residues" evidence="1">
    <location>
        <begin position="511"/>
        <end position="529"/>
    </location>
</feature>
<feature type="region of interest" description="Disordered" evidence="1">
    <location>
        <begin position="241"/>
        <end position="263"/>
    </location>
</feature>
<feature type="region of interest" description="Disordered" evidence="1">
    <location>
        <begin position="294"/>
        <end position="316"/>
    </location>
</feature>
<feature type="compositionally biased region" description="Polar residues" evidence="1">
    <location>
        <begin position="591"/>
        <end position="609"/>
    </location>
</feature>
<evidence type="ECO:0008006" key="4">
    <source>
        <dbReference type="Google" id="ProtNLM"/>
    </source>
</evidence>